<keyword evidence="2" id="KW-1185">Reference proteome</keyword>
<accession>A0ACC3T4G0</accession>
<evidence type="ECO:0000313" key="2">
    <source>
        <dbReference type="Proteomes" id="UP001433508"/>
    </source>
</evidence>
<evidence type="ECO:0000313" key="1">
    <source>
        <dbReference type="EMBL" id="KAK9237967.1"/>
    </source>
</evidence>
<name>A0ACC3T4G0_LIPKO</name>
<protein>
    <submittedName>
        <fullName evidence="1">Uncharacterized protein</fullName>
    </submittedName>
</protein>
<gene>
    <name evidence="1" type="ORF">V1525DRAFT_131319</name>
</gene>
<dbReference type="EMBL" id="MU971362">
    <property type="protein sequence ID" value="KAK9237967.1"/>
    <property type="molecule type" value="Genomic_DNA"/>
</dbReference>
<dbReference type="Proteomes" id="UP001433508">
    <property type="component" value="Unassembled WGS sequence"/>
</dbReference>
<comment type="caution">
    <text evidence="1">The sequence shown here is derived from an EMBL/GenBank/DDBJ whole genome shotgun (WGS) entry which is preliminary data.</text>
</comment>
<organism evidence="1 2">
    <name type="scientific">Lipomyces kononenkoae</name>
    <name type="common">Yeast</name>
    <dbReference type="NCBI Taxonomy" id="34357"/>
    <lineage>
        <taxon>Eukaryota</taxon>
        <taxon>Fungi</taxon>
        <taxon>Dikarya</taxon>
        <taxon>Ascomycota</taxon>
        <taxon>Saccharomycotina</taxon>
        <taxon>Lipomycetes</taxon>
        <taxon>Lipomycetales</taxon>
        <taxon>Lipomycetaceae</taxon>
        <taxon>Lipomyces</taxon>
    </lineage>
</organism>
<reference evidence="2" key="1">
    <citation type="journal article" date="2024" name="Front. Bioeng. Biotechnol.">
        <title>Genome-scale model development and genomic sequencing of the oleaginous clade Lipomyces.</title>
        <authorList>
            <person name="Czajka J.J."/>
            <person name="Han Y."/>
            <person name="Kim J."/>
            <person name="Mondo S.J."/>
            <person name="Hofstad B.A."/>
            <person name="Robles A."/>
            <person name="Haridas S."/>
            <person name="Riley R."/>
            <person name="LaButti K."/>
            <person name="Pangilinan J."/>
            <person name="Andreopoulos W."/>
            <person name="Lipzen A."/>
            <person name="Yan J."/>
            <person name="Wang M."/>
            <person name="Ng V."/>
            <person name="Grigoriev I.V."/>
            <person name="Spatafora J.W."/>
            <person name="Magnuson J.K."/>
            <person name="Baker S.E."/>
            <person name="Pomraning K.R."/>
        </authorList>
    </citation>
    <scope>NUCLEOTIDE SEQUENCE [LARGE SCALE GENOMIC DNA]</scope>
    <source>
        <strain evidence="2">CBS 7786</strain>
    </source>
</reference>
<proteinExistence type="predicted"/>
<sequence length="528" mass="58715">MLDLPPATIGLAVFVVLVYGYRVVRRRYPDIHPFALYHQSSIAPVRNSEESAIYRSTLTPFTYPLISGLNIRDGHSFRDGDVRDIWKFARHGKLGVFNKKNNEIVYHDYDTELTPLAQNVASRFNEYVPKIKKIGICLPNSLENVVAFFSAAQYGITVVLLPLVSDMGELTRYLGISQPDILIFEDGHLDFTQLTLPKSIQCLIVVGPTTHGHLEWKDQLNDDVRSSIRVHTWEEVVSSTPSPTTAVEAPEESFTGPAIIVPYTTLLGKVESAAFSHRNIVSAVAAQLRVVPKNESFKPADIVLALDSLQDMYTRIMLLAAFTAGTNVVLCDMPRGEFDFESLRAINPTVMIVPTKSLHGLLTYSPSLIINLRLKRALGILAAGNIPSPVLRLLPRLRLVYTHERQPVWQRQTKTSEVNDKTSSLTSAQISLLRALLGARVVYSLTNPRIAGPICQTHIYDYRNLGPVRVYGPVVPALEAIVKDTEHLKGGDRQGQLFVRGLPSADRGWVTTNIVGEWGDDGCFRELP</sequence>